<dbReference type="AlphaFoldDB" id="A0AA36UHL8"/>
<accession>A0AA36UHL8</accession>
<sequence length="49" mass="5224">MTSKRYGVAAPCPDLKSLRHIWAEAESLENGGFITVFIDPASAQTETGG</sequence>
<dbReference type="EMBL" id="AFQE01000111">
    <property type="protein sequence ID" value="EGQ75838.1"/>
    <property type="molecule type" value="Genomic_DNA"/>
</dbReference>
<gene>
    <name evidence="1" type="ORF">HMPREF9418_2250</name>
</gene>
<dbReference type="Proteomes" id="UP000004982">
    <property type="component" value="Unassembled WGS sequence"/>
</dbReference>
<name>A0AA36UHL8_9NEIS</name>
<evidence type="ECO:0000313" key="1">
    <source>
        <dbReference type="EMBL" id="EGQ75838.1"/>
    </source>
</evidence>
<comment type="caution">
    <text evidence="1">The sequence shown here is derived from an EMBL/GenBank/DDBJ whole genome shotgun (WGS) entry which is preliminary data.</text>
</comment>
<reference evidence="1 2" key="1">
    <citation type="submission" date="2011-05" db="EMBL/GenBank/DDBJ databases">
        <authorList>
            <person name="Muzny D."/>
            <person name="Qin X."/>
            <person name="Deng J."/>
            <person name="Jiang H."/>
            <person name="Liu Y."/>
            <person name="Qu J."/>
            <person name="Song X.-Z."/>
            <person name="Zhang L."/>
            <person name="Thornton R."/>
            <person name="Coyle M."/>
            <person name="Francisco L."/>
            <person name="Jackson L."/>
            <person name="Javaid M."/>
            <person name="Korchina V."/>
            <person name="Kovar C."/>
            <person name="Mata R."/>
            <person name="Mathew T."/>
            <person name="Ngo R."/>
            <person name="Nguyen L."/>
            <person name="Nguyen N."/>
            <person name="Okwuonu G."/>
            <person name="Ongeri F."/>
            <person name="Pham C."/>
            <person name="Simmons D."/>
            <person name="Wilczek-Boney K."/>
            <person name="Hale W."/>
            <person name="Jakkamsetti A."/>
            <person name="Pham P."/>
            <person name="Ruth R."/>
            <person name="San Lucas F."/>
            <person name="Warren J."/>
            <person name="Zhang J."/>
            <person name="Zhao Z."/>
            <person name="Zhou C."/>
            <person name="Zhu D."/>
            <person name="Lee S."/>
            <person name="Bess C."/>
            <person name="Blankenburg K."/>
            <person name="Forbes L."/>
            <person name="Fu Q."/>
            <person name="Gubbala S."/>
            <person name="Hirani K."/>
            <person name="Jayaseelan J.C."/>
            <person name="Lara F."/>
            <person name="Munidasa M."/>
            <person name="Palculict T."/>
            <person name="Patil S."/>
            <person name="Pu L.-L."/>
            <person name="Saada N."/>
            <person name="Tang L."/>
            <person name="Weissenberger G."/>
            <person name="Zhu Y."/>
            <person name="Hemphill L."/>
            <person name="Shang Y."/>
            <person name="Youmans B."/>
            <person name="Ayvaz T."/>
            <person name="Ross M."/>
            <person name="Santibanez J."/>
            <person name="Aqrawi P."/>
            <person name="Gross S."/>
            <person name="Joshi V."/>
            <person name="Fowler G."/>
            <person name="Nazareth L."/>
            <person name="Reid J."/>
            <person name="Worley K."/>
            <person name="Petrosino J."/>
            <person name="Highlander S."/>
            <person name="Gibbs R."/>
        </authorList>
    </citation>
    <scope>NUCLEOTIDE SEQUENCE [LARGE SCALE GENOMIC DNA]</scope>
    <source>
        <strain evidence="1 2">ATCC 33926</strain>
    </source>
</reference>
<organism evidence="1 2">
    <name type="scientific">Neisseria macacae ATCC 33926</name>
    <dbReference type="NCBI Taxonomy" id="997348"/>
    <lineage>
        <taxon>Bacteria</taxon>
        <taxon>Pseudomonadati</taxon>
        <taxon>Pseudomonadota</taxon>
        <taxon>Betaproteobacteria</taxon>
        <taxon>Neisseriales</taxon>
        <taxon>Neisseriaceae</taxon>
        <taxon>Neisseria</taxon>
    </lineage>
</organism>
<protein>
    <submittedName>
        <fullName evidence="1">Uncharacterized protein</fullName>
    </submittedName>
</protein>
<evidence type="ECO:0000313" key="2">
    <source>
        <dbReference type="Proteomes" id="UP000004982"/>
    </source>
</evidence>
<proteinExistence type="predicted"/>